<name>A0A6P1BET1_9BRAD</name>
<dbReference type="RefSeq" id="WP_163153884.1">
    <property type="nucleotide sequence ID" value="NZ_VKHP01000046.1"/>
</dbReference>
<dbReference type="EMBL" id="VKHP01000046">
    <property type="protein sequence ID" value="NEU96925.1"/>
    <property type="molecule type" value="Genomic_DNA"/>
</dbReference>
<organism evidence="1 2">
    <name type="scientific">Bradyrhizobium uaiense</name>
    <dbReference type="NCBI Taxonomy" id="2594946"/>
    <lineage>
        <taxon>Bacteria</taxon>
        <taxon>Pseudomonadati</taxon>
        <taxon>Pseudomonadota</taxon>
        <taxon>Alphaproteobacteria</taxon>
        <taxon>Hyphomicrobiales</taxon>
        <taxon>Nitrobacteraceae</taxon>
        <taxon>Bradyrhizobium</taxon>
    </lineage>
</organism>
<evidence type="ECO:0000313" key="1">
    <source>
        <dbReference type="EMBL" id="NEU96925.1"/>
    </source>
</evidence>
<protein>
    <submittedName>
        <fullName evidence="1">Uncharacterized protein</fullName>
    </submittedName>
</protein>
<gene>
    <name evidence="1" type="ORF">FNJ47_14015</name>
</gene>
<keyword evidence="2" id="KW-1185">Reference proteome</keyword>
<evidence type="ECO:0000313" key="2">
    <source>
        <dbReference type="Proteomes" id="UP000468531"/>
    </source>
</evidence>
<comment type="caution">
    <text evidence="1">The sequence shown here is derived from an EMBL/GenBank/DDBJ whole genome shotgun (WGS) entry which is preliminary data.</text>
</comment>
<dbReference type="AlphaFoldDB" id="A0A6P1BET1"/>
<reference evidence="1 2" key="1">
    <citation type="journal article" date="2020" name="Arch. Microbiol.">
        <title>Bradyrhizobium uaiense sp. nov., a new highly efficient cowpea symbiont.</title>
        <authorList>
            <person name="Cabral Michel D."/>
            <person name="Azarias Guimaraes A."/>
            <person name="Martins da Costa E."/>
            <person name="Soares de Carvalho T."/>
            <person name="Balsanelli E."/>
            <person name="Willems A."/>
            <person name="Maltempi de Souza E."/>
            <person name="de Souza Moreira F.M."/>
        </authorList>
    </citation>
    <scope>NUCLEOTIDE SEQUENCE [LARGE SCALE GENOMIC DNA]</scope>
    <source>
        <strain evidence="1 2">UFLA 03-164</strain>
    </source>
</reference>
<accession>A0A6P1BET1</accession>
<sequence>MCPLIWSKKSGTFSTSRSEGLDISEGRLMRKCLQIIAISGLALQQTGCGTVVPKIPEAWDLVADTDATQHMEMQIKRAIFCELRDAVRIARNRVQYKTYYHGKLVSTAADQPIPDSWGVQQTLTFTVDEQSKVTPSATYTWPLNTAASQTFALTAGGQLSSDATRTDKFSTFYTIAEIANVLSESQVCEKPQEQFIGQPSHSSPFTVLSDLGIRDWLPAATETSAYLRSSRSAASGEGPPLGTAGSFASDSFSYDVKFVIVTDGNLTPTWKLLRVTTASSPALFDTSRTRTHELLLTIGPGATTTVKNSKGQVVSKTVGPSNSAASSHLAQEIGSAVATALRPAIAPTGVTVP</sequence>
<dbReference type="Proteomes" id="UP000468531">
    <property type="component" value="Unassembled WGS sequence"/>
</dbReference>
<proteinExistence type="predicted"/>